<protein>
    <recommendedName>
        <fullName evidence="4">NB-ARC domain-containing protein</fullName>
    </recommendedName>
</protein>
<organism evidence="2 3">
    <name type="scientific">Solanum commersonii</name>
    <name type="common">Commerson's wild potato</name>
    <name type="synonym">Commerson's nightshade</name>
    <dbReference type="NCBI Taxonomy" id="4109"/>
    <lineage>
        <taxon>Eukaryota</taxon>
        <taxon>Viridiplantae</taxon>
        <taxon>Streptophyta</taxon>
        <taxon>Embryophyta</taxon>
        <taxon>Tracheophyta</taxon>
        <taxon>Spermatophyta</taxon>
        <taxon>Magnoliopsida</taxon>
        <taxon>eudicotyledons</taxon>
        <taxon>Gunneridae</taxon>
        <taxon>Pentapetalae</taxon>
        <taxon>asterids</taxon>
        <taxon>lamiids</taxon>
        <taxon>Solanales</taxon>
        <taxon>Solanaceae</taxon>
        <taxon>Solanoideae</taxon>
        <taxon>Solaneae</taxon>
        <taxon>Solanum</taxon>
    </lineage>
</organism>
<name>A0A9J5X1Y9_SOLCO</name>
<dbReference type="PANTHER" id="PTHR36766">
    <property type="entry name" value="PLANT BROAD-SPECTRUM MILDEW RESISTANCE PROTEIN RPW8"/>
    <property type="match status" value="1"/>
</dbReference>
<dbReference type="GO" id="GO:0006952">
    <property type="term" value="P:defense response"/>
    <property type="evidence" value="ECO:0007669"/>
    <property type="project" value="UniProtKB-KW"/>
</dbReference>
<sequence>LRDCNKHLRMMTQNVSIIQSFIHDAQRRQVDDHAVEELIKMLERVVENTENQCLDLWHFDLPLWDEFMDSLKGVNTSRGNCILVTTRMKQVASTVAVDLHVLGKLADQDQCWSIFKKRAFVDREVAEEILMMENTIQLFWEASCATRRNMNGGQYSLLQDVELDEHNNITHCKIHDLVHDLAGDTLKSKQFDTKSVGGENLSQVRYFGWDSPSIEELSTKISKLIYLRYLDLSNSEIKDFSQIYMQALQFAII</sequence>
<keyword evidence="1" id="KW-0611">Plant defense</keyword>
<keyword evidence="3" id="KW-1185">Reference proteome</keyword>
<evidence type="ECO:0008006" key="4">
    <source>
        <dbReference type="Google" id="ProtNLM"/>
    </source>
</evidence>
<evidence type="ECO:0000256" key="1">
    <source>
        <dbReference type="ARBA" id="ARBA00022821"/>
    </source>
</evidence>
<dbReference type="EMBL" id="JACXVP010000010">
    <property type="protein sequence ID" value="KAG5581445.1"/>
    <property type="molecule type" value="Genomic_DNA"/>
</dbReference>
<comment type="caution">
    <text evidence="2">The sequence shown here is derived from an EMBL/GenBank/DDBJ whole genome shotgun (WGS) entry which is preliminary data.</text>
</comment>
<dbReference type="Proteomes" id="UP000824120">
    <property type="component" value="Chromosome 10"/>
</dbReference>
<evidence type="ECO:0000313" key="3">
    <source>
        <dbReference type="Proteomes" id="UP000824120"/>
    </source>
</evidence>
<evidence type="ECO:0000313" key="2">
    <source>
        <dbReference type="EMBL" id="KAG5581445.1"/>
    </source>
</evidence>
<gene>
    <name evidence="2" type="ORF">H5410_052072</name>
</gene>
<dbReference type="InterPro" id="IPR027417">
    <property type="entry name" value="P-loop_NTPase"/>
</dbReference>
<dbReference type="OrthoDB" id="1297930at2759"/>
<proteinExistence type="predicted"/>
<dbReference type="SUPFAM" id="SSF52540">
    <property type="entry name" value="P-loop containing nucleoside triphosphate hydrolases"/>
    <property type="match status" value="1"/>
</dbReference>
<reference evidence="2 3" key="1">
    <citation type="submission" date="2020-09" db="EMBL/GenBank/DDBJ databases">
        <title>De no assembly of potato wild relative species, Solanum commersonii.</title>
        <authorList>
            <person name="Cho K."/>
        </authorList>
    </citation>
    <scope>NUCLEOTIDE SEQUENCE [LARGE SCALE GENOMIC DNA]</scope>
    <source>
        <strain evidence="2">LZ3.2</strain>
        <tissue evidence="2">Leaf</tissue>
    </source>
</reference>
<dbReference type="AlphaFoldDB" id="A0A9J5X1Y9"/>
<dbReference type="SUPFAM" id="SSF52058">
    <property type="entry name" value="L domain-like"/>
    <property type="match status" value="1"/>
</dbReference>
<accession>A0A9J5X1Y9</accession>
<feature type="non-terminal residue" evidence="2">
    <location>
        <position position="1"/>
    </location>
</feature>
<dbReference type="PANTHER" id="PTHR36766:SF70">
    <property type="entry name" value="DISEASE RESISTANCE PROTEIN RGA4"/>
    <property type="match status" value="1"/>
</dbReference>